<name>A0A1G9TZF9_ALLAB</name>
<dbReference type="EC" id="3.4.11.2" evidence="4"/>
<dbReference type="GO" id="GO:0005737">
    <property type="term" value="C:cytoplasm"/>
    <property type="evidence" value="ECO:0007669"/>
    <property type="project" value="TreeGrafter"/>
</dbReference>
<dbReference type="GO" id="GO:0043171">
    <property type="term" value="P:peptide catabolic process"/>
    <property type="evidence" value="ECO:0007669"/>
    <property type="project" value="TreeGrafter"/>
</dbReference>
<evidence type="ECO:0000256" key="10">
    <source>
        <dbReference type="ARBA" id="ARBA00022833"/>
    </source>
</evidence>
<dbReference type="GO" id="GO:0016285">
    <property type="term" value="F:alanyl aminopeptidase activity"/>
    <property type="evidence" value="ECO:0007669"/>
    <property type="project" value="UniProtKB-EC"/>
</dbReference>
<evidence type="ECO:0000313" key="17">
    <source>
        <dbReference type="EMBL" id="SDM53180.1"/>
    </source>
</evidence>
<evidence type="ECO:0000256" key="6">
    <source>
        <dbReference type="ARBA" id="ARBA00022438"/>
    </source>
</evidence>
<comment type="similarity">
    <text evidence="3">Belongs to the peptidase M1 family.</text>
</comment>
<keyword evidence="11" id="KW-0482">Metalloprotease</keyword>
<evidence type="ECO:0000256" key="1">
    <source>
        <dbReference type="ARBA" id="ARBA00000098"/>
    </source>
</evidence>
<dbReference type="PANTHER" id="PTHR11533">
    <property type="entry name" value="PROTEASE M1 ZINC METALLOPROTEASE"/>
    <property type="match status" value="1"/>
</dbReference>
<gene>
    <name evidence="17" type="ORF">SAMN04489726_2090</name>
</gene>
<dbReference type="InterPro" id="IPR050344">
    <property type="entry name" value="Peptidase_M1_aminopeptidases"/>
</dbReference>
<evidence type="ECO:0000256" key="9">
    <source>
        <dbReference type="ARBA" id="ARBA00022801"/>
    </source>
</evidence>
<dbReference type="Pfam" id="PF01433">
    <property type="entry name" value="Peptidase_M1"/>
    <property type="match status" value="1"/>
</dbReference>
<dbReference type="AlphaFoldDB" id="A0A1G9TZF9"/>
<evidence type="ECO:0000256" key="13">
    <source>
        <dbReference type="ARBA" id="ARBA00031533"/>
    </source>
</evidence>
<dbReference type="NCBIfam" id="TIGR02412">
    <property type="entry name" value="pepN_strep_liv"/>
    <property type="match status" value="1"/>
</dbReference>
<keyword evidence="18" id="KW-1185">Reference proteome</keyword>
<reference evidence="17 18" key="1">
    <citation type="submission" date="2016-10" db="EMBL/GenBank/DDBJ databases">
        <authorList>
            <person name="de Groot N.N."/>
        </authorList>
    </citation>
    <scope>NUCLEOTIDE SEQUENCE [LARGE SCALE GENOMIC DNA]</scope>
    <source>
        <strain evidence="17 18">DSM 44149</strain>
    </source>
</reference>
<feature type="domain" description="ERAP1-like C-terminal" evidence="15">
    <location>
        <begin position="502"/>
        <end position="806"/>
    </location>
</feature>
<keyword evidence="6 17" id="KW-0031">Aminopeptidase</keyword>
<dbReference type="Gene3D" id="1.10.390.10">
    <property type="entry name" value="Neutral Protease Domain 2"/>
    <property type="match status" value="1"/>
</dbReference>
<evidence type="ECO:0000313" key="18">
    <source>
        <dbReference type="Proteomes" id="UP000183376"/>
    </source>
</evidence>
<evidence type="ECO:0000259" key="14">
    <source>
        <dbReference type="Pfam" id="PF01433"/>
    </source>
</evidence>
<keyword evidence="10" id="KW-0862">Zinc</keyword>
<organism evidence="17 18">
    <name type="scientific">Allokutzneria albata</name>
    <name type="common">Kibdelosporangium albatum</name>
    <dbReference type="NCBI Taxonomy" id="211114"/>
    <lineage>
        <taxon>Bacteria</taxon>
        <taxon>Bacillati</taxon>
        <taxon>Actinomycetota</taxon>
        <taxon>Actinomycetes</taxon>
        <taxon>Pseudonocardiales</taxon>
        <taxon>Pseudonocardiaceae</taxon>
        <taxon>Allokutzneria</taxon>
    </lineage>
</organism>
<dbReference type="EMBL" id="LT629701">
    <property type="protein sequence ID" value="SDM53180.1"/>
    <property type="molecule type" value="Genomic_DNA"/>
</dbReference>
<dbReference type="InterPro" id="IPR014782">
    <property type="entry name" value="Peptidase_M1_dom"/>
</dbReference>
<evidence type="ECO:0000256" key="11">
    <source>
        <dbReference type="ARBA" id="ARBA00023049"/>
    </source>
</evidence>
<evidence type="ECO:0000256" key="12">
    <source>
        <dbReference type="ARBA" id="ARBA00029811"/>
    </source>
</evidence>
<dbReference type="GO" id="GO:0008270">
    <property type="term" value="F:zinc ion binding"/>
    <property type="evidence" value="ECO:0007669"/>
    <property type="project" value="InterPro"/>
</dbReference>
<proteinExistence type="inferred from homology"/>
<dbReference type="Pfam" id="PF17900">
    <property type="entry name" value="Peptidase_M1_N"/>
    <property type="match status" value="1"/>
</dbReference>
<keyword evidence="8" id="KW-0479">Metal-binding</keyword>
<dbReference type="SUPFAM" id="SSF63737">
    <property type="entry name" value="Leukotriene A4 hydrolase N-terminal domain"/>
    <property type="match status" value="1"/>
</dbReference>
<dbReference type="InterPro" id="IPR012778">
    <property type="entry name" value="Pept_M1_aminopeptidase"/>
</dbReference>
<dbReference type="FunFam" id="1.10.390.10:FF:000004">
    <property type="entry name" value="Aminopeptidase N"/>
    <property type="match status" value="1"/>
</dbReference>
<keyword evidence="7" id="KW-0645">Protease</keyword>
<evidence type="ECO:0000256" key="7">
    <source>
        <dbReference type="ARBA" id="ARBA00022670"/>
    </source>
</evidence>
<dbReference type="InterPro" id="IPR027268">
    <property type="entry name" value="Peptidase_M4/M1_CTD_sf"/>
</dbReference>
<dbReference type="GO" id="GO:0070006">
    <property type="term" value="F:metalloaminopeptidase activity"/>
    <property type="evidence" value="ECO:0007669"/>
    <property type="project" value="TreeGrafter"/>
</dbReference>
<dbReference type="GO" id="GO:0042277">
    <property type="term" value="F:peptide binding"/>
    <property type="evidence" value="ECO:0007669"/>
    <property type="project" value="TreeGrafter"/>
</dbReference>
<evidence type="ECO:0000256" key="3">
    <source>
        <dbReference type="ARBA" id="ARBA00010136"/>
    </source>
</evidence>
<accession>A0A1G9TZF9</accession>
<dbReference type="GO" id="GO:0006508">
    <property type="term" value="P:proteolysis"/>
    <property type="evidence" value="ECO:0007669"/>
    <property type="project" value="UniProtKB-KW"/>
</dbReference>
<evidence type="ECO:0000256" key="2">
    <source>
        <dbReference type="ARBA" id="ARBA00001947"/>
    </source>
</evidence>
<evidence type="ECO:0000259" key="16">
    <source>
        <dbReference type="Pfam" id="PF17900"/>
    </source>
</evidence>
<dbReference type="OrthoDB" id="100605at2"/>
<keyword evidence="9" id="KW-0378">Hydrolase</keyword>
<dbReference type="STRING" id="211114.SAMN04489726_2090"/>
<sequence>MVSTNLTEVAARERARLVEVDEYRVRLDLTGDHTFASTTEVWFRTARPRSTVRIDLVADAVHEVVLNGFAQNDLLLRDLQEQNHLVVRADCRYLRTGAGLHRFVDPVDDGVYLFTQFEPADAQRVFACFDQPDLKARFELTVVAPPSWTLVSNTPVRQRRPVGDFVEVTFEQTPPLPTYLVSLVAGQYAEFRDDSGSVPLGLYCRSSLAKHLDASRLFTETKQGLEFLTRSFGTPYPFAKYDQCFVPEFNGGAMENAACTTLSEKYVFRGRVTRTDFERRAETVLHELAHMWFGDLVTMQWWDDLWLNESFATWVGFHTLVEATEYRSAWATFAVHEEAWARWQDKLPSAHPIACPTPDLYAAEVNFDGITYAKGASVLRQLVARIGLDTFLVGLREYFGAHAWGNATLADLITALSKAADQDLSSWTEEWLTTTGVSVLRPEFTVEDGKYTRFAILQESAARAHRLAVGVYAGASRRRVEVEISGPRTEVPSLVGVPAGDLVVLNDDTLTYADIRLDPRSLAAVREGLSSIERPLTRALCWSATWEMVRDAELPARDLVDLVMRHVGTESEVSVVARVLWQAGTSLSYFADPAWEAQGWEIVSDRLVELATAAEPGSDHQLAFVRSLAGSVLSPRHSEVLRGWFSGTLPGLALDTDLRWHILCGLVAHGAADPAAIAAELERDPTATGHLAAERARALIPTTQAKETVWARLVEGELSNATSEAIVGGFWHPAQPHLLRPYVTRYFDDVDGVWERRSSESAQTVVRGLFPEWHVHEETVALTTQWLSAERPAGLRRIVSEANASVVRALAARRCDRG</sequence>
<feature type="domain" description="Peptidase M1 membrane alanine aminopeptidase" evidence="14">
    <location>
        <begin position="220"/>
        <end position="431"/>
    </location>
</feature>
<evidence type="ECO:0000256" key="8">
    <source>
        <dbReference type="ARBA" id="ARBA00022723"/>
    </source>
</evidence>
<dbReference type="PRINTS" id="PR00756">
    <property type="entry name" value="ALADIPTASE"/>
</dbReference>
<dbReference type="GO" id="GO:0016020">
    <property type="term" value="C:membrane"/>
    <property type="evidence" value="ECO:0007669"/>
    <property type="project" value="TreeGrafter"/>
</dbReference>
<dbReference type="Gene3D" id="2.60.40.1730">
    <property type="entry name" value="tricorn interacting facor f3 domain"/>
    <property type="match status" value="1"/>
</dbReference>
<dbReference type="PANTHER" id="PTHR11533:SF174">
    <property type="entry name" value="PUROMYCIN-SENSITIVE AMINOPEPTIDASE-RELATED"/>
    <property type="match status" value="1"/>
</dbReference>
<dbReference type="InterPro" id="IPR045357">
    <property type="entry name" value="Aminopeptidase_N-like_N"/>
</dbReference>
<dbReference type="InterPro" id="IPR024571">
    <property type="entry name" value="ERAP1-like_C_dom"/>
</dbReference>
<protein>
    <recommendedName>
        <fullName evidence="5">Aminopeptidase N</fullName>
        <ecNumber evidence="4">3.4.11.2</ecNumber>
    </recommendedName>
    <alternativeName>
        <fullName evidence="12">Alanine aminopeptidase</fullName>
    </alternativeName>
    <alternativeName>
        <fullName evidence="13">Lysyl aminopeptidase</fullName>
    </alternativeName>
</protein>
<dbReference type="Pfam" id="PF11838">
    <property type="entry name" value="ERAP1_C"/>
    <property type="match status" value="1"/>
</dbReference>
<comment type="cofactor">
    <cofactor evidence="2">
        <name>Zn(2+)</name>
        <dbReference type="ChEBI" id="CHEBI:29105"/>
    </cofactor>
</comment>
<evidence type="ECO:0000256" key="4">
    <source>
        <dbReference type="ARBA" id="ARBA00012564"/>
    </source>
</evidence>
<dbReference type="SUPFAM" id="SSF55486">
    <property type="entry name" value="Metalloproteases ('zincins'), catalytic domain"/>
    <property type="match status" value="1"/>
</dbReference>
<feature type="domain" description="Aminopeptidase N-like N-terminal" evidence="16">
    <location>
        <begin position="110"/>
        <end position="180"/>
    </location>
</feature>
<dbReference type="CDD" id="cd09602">
    <property type="entry name" value="M1_APN"/>
    <property type="match status" value="1"/>
</dbReference>
<dbReference type="GO" id="GO:0005615">
    <property type="term" value="C:extracellular space"/>
    <property type="evidence" value="ECO:0007669"/>
    <property type="project" value="TreeGrafter"/>
</dbReference>
<dbReference type="RefSeq" id="WP_030432852.1">
    <property type="nucleotide sequence ID" value="NZ_JOEF01000033.1"/>
</dbReference>
<evidence type="ECO:0000259" key="15">
    <source>
        <dbReference type="Pfam" id="PF11838"/>
    </source>
</evidence>
<dbReference type="InterPro" id="IPR001930">
    <property type="entry name" value="Peptidase_M1"/>
</dbReference>
<dbReference type="Proteomes" id="UP000183376">
    <property type="component" value="Chromosome I"/>
</dbReference>
<dbReference type="eggNOG" id="COG0308">
    <property type="taxonomic scope" value="Bacteria"/>
</dbReference>
<dbReference type="InterPro" id="IPR042097">
    <property type="entry name" value="Aminopeptidase_N-like_N_sf"/>
</dbReference>
<evidence type="ECO:0000256" key="5">
    <source>
        <dbReference type="ARBA" id="ARBA00015611"/>
    </source>
</evidence>
<comment type="catalytic activity">
    <reaction evidence="1">
        <text>Release of an N-terminal amino acid, Xaa-|-Yaa- from a peptide, amide or arylamide. Xaa is preferably Ala, but may be most amino acids including Pro (slow action). When a terminal hydrophobic residue is followed by a prolyl residue, the two may be released as an intact Xaa-Pro dipeptide.</text>
        <dbReference type="EC" id="3.4.11.2"/>
    </reaction>
</comment>